<organism evidence="2 3">
    <name type="scientific">Anaeromonas frigoriresistens</name>
    <dbReference type="NCBI Taxonomy" id="2683708"/>
    <lineage>
        <taxon>Bacteria</taxon>
        <taxon>Bacillati</taxon>
        <taxon>Bacillota</taxon>
        <taxon>Tissierellia</taxon>
        <taxon>Tissierellales</taxon>
        <taxon>Thermohalobacteraceae</taxon>
        <taxon>Anaeromonas</taxon>
    </lineage>
</organism>
<protein>
    <submittedName>
        <fullName evidence="2">Uncharacterized protein</fullName>
    </submittedName>
</protein>
<reference evidence="2" key="1">
    <citation type="submission" date="2019-12" db="EMBL/GenBank/DDBJ databases">
        <title>Clostridiaceae gen. nov. sp. nov., isolated from sediment in Xinjiang, China.</title>
        <authorList>
            <person name="Zhang R."/>
        </authorList>
    </citation>
    <scope>NUCLEOTIDE SEQUENCE</scope>
    <source>
        <strain evidence="2">D2Q-11</strain>
    </source>
</reference>
<evidence type="ECO:0000256" key="1">
    <source>
        <dbReference type="SAM" id="Phobius"/>
    </source>
</evidence>
<keyword evidence="1" id="KW-0812">Transmembrane</keyword>
<accession>A0A942UUH0</accession>
<feature type="transmembrane region" description="Helical" evidence="1">
    <location>
        <begin position="42"/>
        <end position="59"/>
    </location>
</feature>
<feature type="transmembrane region" description="Helical" evidence="1">
    <location>
        <begin position="18"/>
        <end position="36"/>
    </location>
</feature>
<proteinExistence type="predicted"/>
<gene>
    <name evidence="2" type="ORF">GOQ27_00935</name>
</gene>
<dbReference type="RefSeq" id="WP_203364937.1">
    <property type="nucleotide sequence ID" value="NZ_WSFT01000009.1"/>
</dbReference>
<dbReference type="AlphaFoldDB" id="A0A942UUH0"/>
<evidence type="ECO:0000313" key="2">
    <source>
        <dbReference type="EMBL" id="MBS4537004.1"/>
    </source>
</evidence>
<keyword evidence="3" id="KW-1185">Reference proteome</keyword>
<evidence type="ECO:0000313" key="3">
    <source>
        <dbReference type="Proteomes" id="UP000724672"/>
    </source>
</evidence>
<keyword evidence="1" id="KW-1133">Transmembrane helix</keyword>
<dbReference type="Proteomes" id="UP000724672">
    <property type="component" value="Unassembled WGS sequence"/>
</dbReference>
<keyword evidence="1" id="KW-0472">Membrane</keyword>
<name>A0A942UUH0_9FIRM</name>
<sequence length="177" mass="21182">MKDMRHAYFRWNSNGNNFFLRGLIVIIAKYILSNIVSEKTQNILIIISVVFILSIAIYIKNESKEFVKLEHEVMWISTEDSIDLIKVTDKSRIYRILDNIGNVSFEFKYANREFDVDLDNPDYKIKLDNSKQKVIILQMWLWKDEESNKLIIFNTEGRYGYIREEDKLEMINLLKRE</sequence>
<comment type="caution">
    <text evidence="2">The sequence shown here is derived from an EMBL/GenBank/DDBJ whole genome shotgun (WGS) entry which is preliminary data.</text>
</comment>
<dbReference type="EMBL" id="WSFT01000009">
    <property type="protein sequence ID" value="MBS4537004.1"/>
    <property type="molecule type" value="Genomic_DNA"/>
</dbReference>